<evidence type="ECO:0008006" key="5">
    <source>
        <dbReference type="Google" id="ProtNLM"/>
    </source>
</evidence>
<dbReference type="RefSeq" id="WP_090067914.1">
    <property type="nucleotide sequence ID" value="NZ_FOFT01000009.1"/>
</dbReference>
<feature type="chain" id="PRO_5038621076" description="Colicin import membrane protein" evidence="2">
    <location>
        <begin position="24"/>
        <end position="218"/>
    </location>
</feature>
<sequence length="218" mass="22965">MIAIAVIAAVVAMCALAVALWQAREAKHAQTAAQEAQNAAGRAQEEAQAARKAVEQATASAFQAKNAAEEAKKAAMKAEEAVGKAAEEASASRMLADEAQFTAQQATAQINEITELIAVERSKRGMPTFAITPGAPDEFRLSYFGGPAVIEQLTVSVVPGSRVLGLSQYDEPPAEHLELGPLHNGSAITFRAATGQRSSAVFQVRAEPWEPVVVRADQ</sequence>
<dbReference type="AlphaFoldDB" id="A0A1H9V4R9"/>
<dbReference type="OrthoDB" id="3694974at2"/>
<feature type="coiled-coil region" evidence="1">
    <location>
        <begin position="26"/>
        <end position="88"/>
    </location>
</feature>
<protein>
    <recommendedName>
        <fullName evidence="5">Colicin import membrane protein</fullName>
    </recommendedName>
</protein>
<reference evidence="4" key="1">
    <citation type="submission" date="2016-10" db="EMBL/GenBank/DDBJ databases">
        <authorList>
            <person name="Varghese N."/>
            <person name="Submissions S."/>
        </authorList>
    </citation>
    <scope>NUCLEOTIDE SEQUENCE [LARGE SCALE GENOMIC DNA]</scope>
    <source>
        <strain evidence="4">CGMCC 4.578</strain>
    </source>
</reference>
<accession>A0A1H9V4R9</accession>
<proteinExistence type="predicted"/>
<keyword evidence="4" id="KW-1185">Reference proteome</keyword>
<feature type="signal peptide" evidence="2">
    <location>
        <begin position="1"/>
        <end position="23"/>
    </location>
</feature>
<organism evidence="3 4">
    <name type="scientific">Lentzea flaviverrucosa</name>
    <dbReference type="NCBI Taxonomy" id="200379"/>
    <lineage>
        <taxon>Bacteria</taxon>
        <taxon>Bacillati</taxon>
        <taxon>Actinomycetota</taxon>
        <taxon>Actinomycetes</taxon>
        <taxon>Pseudonocardiales</taxon>
        <taxon>Pseudonocardiaceae</taxon>
        <taxon>Lentzea</taxon>
    </lineage>
</organism>
<evidence type="ECO:0000256" key="1">
    <source>
        <dbReference type="SAM" id="Coils"/>
    </source>
</evidence>
<dbReference type="EMBL" id="FOFT01000009">
    <property type="protein sequence ID" value="SES16559.1"/>
    <property type="molecule type" value="Genomic_DNA"/>
</dbReference>
<evidence type="ECO:0000256" key="2">
    <source>
        <dbReference type="SAM" id="SignalP"/>
    </source>
</evidence>
<name>A0A1H9V4R9_9PSEU</name>
<evidence type="ECO:0000313" key="4">
    <source>
        <dbReference type="Proteomes" id="UP000199028"/>
    </source>
</evidence>
<keyword evidence="2" id="KW-0732">Signal</keyword>
<evidence type="ECO:0000313" key="3">
    <source>
        <dbReference type="EMBL" id="SES16559.1"/>
    </source>
</evidence>
<dbReference type="Proteomes" id="UP000199028">
    <property type="component" value="Unassembled WGS sequence"/>
</dbReference>
<keyword evidence="1" id="KW-0175">Coiled coil</keyword>
<gene>
    <name evidence="3" type="ORF">SAMN05216195_109315</name>
</gene>